<feature type="chain" id="PRO_5014973225" description="DUF985 domain-containing protein" evidence="1">
    <location>
        <begin position="16"/>
        <end position="184"/>
    </location>
</feature>
<dbReference type="InterPro" id="IPR011051">
    <property type="entry name" value="RmlC_Cupin_sf"/>
</dbReference>
<dbReference type="InterPro" id="IPR014710">
    <property type="entry name" value="RmlC-like_jellyroll"/>
</dbReference>
<dbReference type="InterPro" id="IPR009327">
    <property type="entry name" value="Cupin_DUF985"/>
</dbReference>
<reference evidence="4" key="1">
    <citation type="submission" date="2014-10" db="EMBL/GenBank/DDBJ databases">
        <authorList>
            <person name="King R."/>
        </authorList>
    </citation>
    <scope>NUCLEOTIDE SEQUENCE [LARGE SCALE GENOMIC DNA]</scope>
    <source>
        <strain evidence="4">A3/5</strain>
    </source>
</reference>
<protein>
    <recommendedName>
        <fullName evidence="2">DUF985 domain-containing protein</fullName>
    </recommendedName>
</protein>
<evidence type="ECO:0000313" key="4">
    <source>
        <dbReference type="Proteomes" id="UP000245910"/>
    </source>
</evidence>
<dbReference type="Pfam" id="PF06172">
    <property type="entry name" value="Cupin_5"/>
    <property type="match status" value="1"/>
</dbReference>
<evidence type="ECO:0000259" key="2">
    <source>
        <dbReference type="Pfam" id="PF06172"/>
    </source>
</evidence>
<dbReference type="AlphaFoldDB" id="A0A2L2SYW8"/>
<dbReference type="Proteomes" id="UP000245910">
    <property type="component" value="Chromosome II"/>
</dbReference>
<dbReference type="SUPFAM" id="SSF51182">
    <property type="entry name" value="RmlC-like cupins"/>
    <property type="match status" value="1"/>
</dbReference>
<sequence length="184" mass="20556">MQYTLVLFWLPLSLALHLPQAFHKQIRSSKTPANEFTAEEIIGLLDMQSSDEGGYFYETFRDPNVIPGTNRSISTAIYYLLQGCTGQSLWHKLDAAEVWHYYAGAHLVLSVSYNNGSCGKDYIMGADLFEGQRPQAIVARDEWQSARSLGEWTLVGTTVAPGFDPSTEIIKPKGWKPNACKPTH</sequence>
<evidence type="ECO:0000256" key="1">
    <source>
        <dbReference type="SAM" id="SignalP"/>
    </source>
</evidence>
<dbReference type="CDD" id="cd06121">
    <property type="entry name" value="cupin_YML079wp"/>
    <property type="match status" value="1"/>
</dbReference>
<dbReference type="PANTHER" id="PTHR33387:SF3">
    <property type="entry name" value="DUF985 DOMAIN-CONTAINING PROTEIN"/>
    <property type="match status" value="1"/>
</dbReference>
<keyword evidence="1" id="KW-0732">Signal</keyword>
<dbReference type="Gene3D" id="2.60.120.10">
    <property type="entry name" value="Jelly Rolls"/>
    <property type="match status" value="1"/>
</dbReference>
<organism evidence="3 4">
    <name type="scientific">Fusarium venenatum</name>
    <dbReference type="NCBI Taxonomy" id="56646"/>
    <lineage>
        <taxon>Eukaryota</taxon>
        <taxon>Fungi</taxon>
        <taxon>Dikarya</taxon>
        <taxon>Ascomycota</taxon>
        <taxon>Pezizomycotina</taxon>
        <taxon>Sordariomycetes</taxon>
        <taxon>Hypocreomycetidae</taxon>
        <taxon>Hypocreales</taxon>
        <taxon>Nectriaceae</taxon>
        <taxon>Fusarium</taxon>
    </lineage>
</organism>
<name>A0A2L2SYW8_9HYPO</name>
<keyword evidence="4" id="KW-1185">Reference proteome</keyword>
<feature type="domain" description="DUF985" evidence="2">
    <location>
        <begin position="39"/>
        <end position="165"/>
    </location>
</feature>
<accession>A0A2L2SYW8</accession>
<feature type="signal peptide" evidence="1">
    <location>
        <begin position="1"/>
        <end position="15"/>
    </location>
</feature>
<dbReference type="OrthoDB" id="6614653at2759"/>
<dbReference type="InterPro" id="IPR039935">
    <property type="entry name" value="YML079W-like"/>
</dbReference>
<evidence type="ECO:0000313" key="3">
    <source>
        <dbReference type="EMBL" id="CEI62079.1"/>
    </source>
</evidence>
<dbReference type="PANTHER" id="PTHR33387">
    <property type="entry name" value="RMLC-LIKE JELLY ROLL FOLD PROTEIN"/>
    <property type="match status" value="1"/>
</dbReference>
<proteinExistence type="predicted"/>
<dbReference type="EMBL" id="LN649230">
    <property type="protein sequence ID" value="CEI62079.1"/>
    <property type="molecule type" value="Genomic_DNA"/>
</dbReference>